<gene>
    <name evidence="1" type="ORF">IAD22_05060</name>
</gene>
<reference evidence="1" key="1">
    <citation type="submission" date="2020-10" db="EMBL/GenBank/DDBJ databases">
        <authorList>
            <person name="Gilroy R."/>
        </authorList>
    </citation>
    <scope>NUCLEOTIDE SEQUENCE</scope>
    <source>
        <strain evidence="1">ChiGjej1B1-1684</strain>
    </source>
</reference>
<reference evidence="1" key="2">
    <citation type="journal article" date="2021" name="PeerJ">
        <title>Extensive microbial diversity within the chicken gut microbiome revealed by metagenomics and culture.</title>
        <authorList>
            <person name="Gilroy R."/>
            <person name="Ravi A."/>
            <person name="Getino M."/>
            <person name="Pursley I."/>
            <person name="Horton D.L."/>
            <person name="Alikhan N.F."/>
            <person name="Baker D."/>
            <person name="Gharbi K."/>
            <person name="Hall N."/>
            <person name="Watson M."/>
            <person name="Adriaenssens E.M."/>
            <person name="Foster-Nyarko E."/>
            <person name="Jarju S."/>
            <person name="Secka A."/>
            <person name="Antonio M."/>
            <person name="Oren A."/>
            <person name="Chaudhuri R.R."/>
            <person name="La Ragione R."/>
            <person name="Hildebrand F."/>
            <person name="Pallen M.J."/>
        </authorList>
    </citation>
    <scope>NUCLEOTIDE SEQUENCE</scope>
    <source>
        <strain evidence="1">ChiGjej1B1-1684</strain>
    </source>
</reference>
<evidence type="ECO:0000313" key="2">
    <source>
        <dbReference type="Proteomes" id="UP000824118"/>
    </source>
</evidence>
<name>A0A9D1S8F2_9FIRM</name>
<evidence type="ECO:0000313" key="1">
    <source>
        <dbReference type="EMBL" id="HIU50362.1"/>
    </source>
</evidence>
<protein>
    <submittedName>
        <fullName evidence="1">Uncharacterized protein</fullName>
    </submittedName>
</protein>
<dbReference type="Proteomes" id="UP000824118">
    <property type="component" value="Unassembled WGS sequence"/>
</dbReference>
<proteinExistence type="predicted"/>
<dbReference type="AlphaFoldDB" id="A0A9D1S8F2"/>
<organism evidence="1 2">
    <name type="scientific">Candidatus Limousia pullorum</name>
    <dbReference type="NCBI Taxonomy" id="2840860"/>
    <lineage>
        <taxon>Bacteria</taxon>
        <taxon>Bacillati</taxon>
        <taxon>Bacillota</taxon>
        <taxon>Clostridia</taxon>
        <taxon>Eubacteriales</taxon>
        <taxon>Oscillospiraceae</taxon>
        <taxon>Oscillospiraceae incertae sedis</taxon>
        <taxon>Candidatus Limousia</taxon>
    </lineage>
</organism>
<dbReference type="EMBL" id="DVNG01000072">
    <property type="protein sequence ID" value="HIU50362.1"/>
    <property type="molecule type" value="Genomic_DNA"/>
</dbReference>
<comment type="caution">
    <text evidence="1">The sequence shown here is derived from an EMBL/GenBank/DDBJ whole genome shotgun (WGS) entry which is preliminary data.</text>
</comment>
<accession>A0A9D1S8F2</accession>
<sequence>MGTDDFYRLFEGFIEEKQLDPITAKWLLERILSILFTNSENQKHKKEKDNTSGNY</sequence>